<keyword evidence="1" id="KW-0812">Transmembrane</keyword>
<comment type="caution">
    <text evidence="2">The sequence shown here is derived from an EMBL/GenBank/DDBJ whole genome shotgun (WGS) entry which is preliminary data.</text>
</comment>
<gene>
    <name evidence="2" type="ORF">E1294_06055</name>
</gene>
<keyword evidence="1" id="KW-0472">Membrane</keyword>
<feature type="transmembrane region" description="Helical" evidence="1">
    <location>
        <begin position="20"/>
        <end position="37"/>
    </location>
</feature>
<evidence type="ECO:0000313" key="3">
    <source>
        <dbReference type="Proteomes" id="UP000294543"/>
    </source>
</evidence>
<evidence type="ECO:0000313" key="2">
    <source>
        <dbReference type="EMBL" id="TDD24302.1"/>
    </source>
</evidence>
<accession>A0A4R4X283</accession>
<feature type="transmembrane region" description="Helical" evidence="1">
    <location>
        <begin position="49"/>
        <end position="68"/>
    </location>
</feature>
<name>A0A4R4X283_9ACTN</name>
<sequence>MSIDDTHEGDYATRRHTRTGVGLTAGFLLFLATSDILPEAHTTRQATGWTLAATVARTLFMWSVIGLTD</sequence>
<dbReference type="RefSeq" id="WP_132505447.1">
    <property type="nucleotide sequence ID" value="NZ_SMKP01000012.1"/>
</dbReference>
<dbReference type="AlphaFoldDB" id="A0A4R4X283"/>
<reference evidence="2 3" key="1">
    <citation type="submission" date="2019-03" db="EMBL/GenBank/DDBJ databases">
        <title>Draft genome sequences of novel Actinobacteria.</title>
        <authorList>
            <person name="Sahin N."/>
            <person name="Ay H."/>
            <person name="Saygin H."/>
        </authorList>
    </citation>
    <scope>NUCLEOTIDE SEQUENCE [LARGE SCALE GENOMIC DNA]</scope>
    <source>
        <strain evidence="2 3">KC712</strain>
    </source>
</reference>
<evidence type="ECO:0000256" key="1">
    <source>
        <dbReference type="SAM" id="Phobius"/>
    </source>
</evidence>
<protein>
    <submittedName>
        <fullName evidence="2">Uncharacterized protein</fullName>
    </submittedName>
</protein>
<keyword evidence="1" id="KW-1133">Transmembrane helix</keyword>
<keyword evidence="3" id="KW-1185">Reference proteome</keyword>
<organism evidence="2 3">
    <name type="scientific">Nonomuraea diastatica</name>
    <dbReference type="NCBI Taxonomy" id="1848329"/>
    <lineage>
        <taxon>Bacteria</taxon>
        <taxon>Bacillati</taxon>
        <taxon>Actinomycetota</taxon>
        <taxon>Actinomycetes</taxon>
        <taxon>Streptosporangiales</taxon>
        <taxon>Streptosporangiaceae</taxon>
        <taxon>Nonomuraea</taxon>
    </lineage>
</organism>
<proteinExistence type="predicted"/>
<dbReference type="EMBL" id="SMKP01000012">
    <property type="protein sequence ID" value="TDD24302.1"/>
    <property type="molecule type" value="Genomic_DNA"/>
</dbReference>
<dbReference type="Proteomes" id="UP000294543">
    <property type="component" value="Unassembled WGS sequence"/>
</dbReference>
<dbReference type="OrthoDB" id="120163at2"/>